<gene>
    <name evidence="6 8" type="primary">menD</name>
    <name evidence="8" type="ORF">GCM10025781_00210</name>
</gene>
<evidence type="ECO:0000313" key="9">
    <source>
        <dbReference type="Proteomes" id="UP001501446"/>
    </source>
</evidence>
<dbReference type="InterPro" id="IPR004433">
    <property type="entry name" value="MenaQ_synth_MenD"/>
</dbReference>
<dbReference type="InterPro" id="IPR012001">
    <property type="entry name" value="Thiamin_PyroP_enz_TPP-bd_dom"/>
</dbReference>
<dbReference type="Gene3D" id="3.40.50.970">
    <property type="match status" value="2"/>
</dbReference>
<evidence type="ECO:0000256" key="1">
    <source>
        <dbReference type="ARBA" id="ARBA00022679"/>
    </source>
</evidence>
<dbReference type="CDD" id="cd02009">
    <property type="entry name" value="TPP_SHCHC_synthase"/>
    <property type="match status" value="1"/>
</dbReference>
<dbReference type="EC" id="2.2.1.9" evidence="6"/>
<comment type="cofactor">
    <cofactor evidence="6">
        <name>Mg(2+)</name>
        <dbReference type="ChEBI" id="CHEBI:18420"/>
    </cofactor>
    <cofactor evidence="6">
        <name>Mn(2+)</name>
        <dbReference type="ChEBI" id="CHEBI:29035"/>
    </cofactor>
</comment>
<accession>A0ABP8WDL6</accession>
<comment type="function">
    <text evidence="6">Catalyzes the thiamine diphosphate-dependent decarboxylation of 2-oxoglutarate and the subsequent addition of the resulting succinic semialdehyde-thiamine pyrophosphate anion to isochorismate to yield 2-succinyl-5-enolpyruvyl-6-hydroxy-3-cyclohexene-1-carboxylate (SEPHCHC).</text>
</comment>
<comment type="catalytic activity">
    <reaction evidence="6">
        <text>isochorismate + 2-oxoglutarate + H(+) = 5-enolpyruvoyl-6-hydroxy-2-succinyl-cyclohex-3-ene-1-carboxylate + CO2</text>
        <dbReference type="Rhea" id="RHEA:25593"/>
        <dbReference type="ChEBI" id="CHEBI:15378"/>
        <dbReference type="ChEBI" id="CHEBI:16526"/>
        <dbReference type="ChEBI" id="CHEBI:16810"/>
        <dbReference type="ChEBI" id="CHEBI:29780"/>
        <dbReference type="ChEBI" id="CHEBI:58818"/>
        <dbReference type="EC" id="2.2.1.9"/>
    </reaction>
</comment>
<evidence type="ECO:0000256" key="4">
    <source>
        <dbReference type="ARBA" id="ARBA00023052"/>
    </source>
</evidence>
<feature type="domain" description="Thiamine pyrophosphate enzyme N-terminal TPP-binding" evidence="7">
    <location>
        <begin position="23"/>
        <end position="130"/>
    </location>
</feature>
<evidence type="ECO:0000259" key="7">
    <source>
        <dbReference type="Pfam" id="PF02776"/>
    </source>
</evidence>
<dbReference type="CDD" id="cd07037">
    <property type="entry name" value="TPP_PYR_MenD"/>
    <property type="match status" value="1"/>
</dbReference>
<dbReference type="Gene3D" id="3.40.50.1220">
    <property type="entry name" value="TPP-binding domain"/>
    <property type="match status" value="1"/>
</dbReference>
<comment type="caution">
    <text evidence="8">The sequence shown here is derived from an EMBL/GenBank/DDBJ whole genome shotgun (WGS) entry which is preliminary data.</text>
</comment>
<dbReference type="HAMAP" id="MF_01659">
    <property type="entry name" value="MenD"/>
    <property type="match status" value="1"/>
</dbReference>
<keyword evidence="1 6" id="KW-0808">Transferase</keyword>
<dbReference type="EMBL" id="BAABLN010000001">
    <property type="protein sequence ID" value="GAA4687583.1"/>
    <property type="molecule type" value="Genomic_DNA"/>
</dbReference>
<evidence type="ECO:0000256" key="3">
    <source>
        <dbReference type="ARBA" id="ARBA00022842"/>
    </source>
</evidence>
<dbReference type="Pfam" id="PF02776">
    <property type="entry name" value="TPP_enzyme_N"/>
    <property type="match status" value="1"/>
</dbReference>
<dbReference type="PANTHER" id="PTHR42916:SF1">
    <property type="entry name" value="PROTEIN PHYLLO, CHLOROPLASTIC"/>
    <property type="match status" value="1"/>
</dbReference>
<keyword evidence="3 6" id="KW-0460">Magnesium</keyword>
<dbReference type="Proteomes" id="UP001501446">
    <property type="component" value="Unassembled WGS sequence"/>
</dbReference>
<evidence type="ECO:0000256" key="6">
    <source>
        <dbReference type="HAMAP-Rule" id="MF_01659"/>
    </source>
</evidence>
<keyword evidence="4 6" id="KW-0786">Thiamine pyrophosphate</keyword>
<dbReference type="SUPFAM" id="SSF52518">
    <property type="entry name" value="Thiamin diphosphate-binding fold (THDP-binding)"/>
    <property type="match status" value="2"/>
</dbReference>
<comment type="similarity">
    <text evidence="6">Belongs to the TPP enzyme family. MenD subfamily.</text>
</comment>
<dbReference type="PANTHER" id="PTHR42916">
    <property type="entry name" value="2-SUCCINYL-5-ENOLPYRUVYL-6-HYDROXY-3-CYCLOHEXENE-1-CARBOXYLATE SYNTHASE"/>
    <property type="match status" value="1"/>
</dbReference>
<comment type="subunit">
    <text evidence="6">Homodimer.</text>
</comment>
<keyword evidence="2 6" id="KW-0479">Metal-binding</keyword>
<reference evidence="9" key="1">
    <citation type="journal article" date="2019" name="Int. J. Syst. Evol. Microbiol.">
        <title>The Global Catalogue of Microorganisms (GCM) 10K type strain sequencing project: providing services to taxonomists for standard genome sequencing and annotation.</title>
        <authorList>
            <consortium name="The Broad Institute Genomics Platform"/>
            <consortium name="The Broad Institute Genome Sequencing Center for Infectious Disease"/>
            <person name="Wu L."/>
            <person name="Ma J."/>
        </authorList>
    </citation>
    <scope>NUCLEOTIDE SEQUENCE [LARGE SCALE GENOMIC DNA]</scope>
    <source>
        <strain evidence="9">JCM 18958</strain>
    </source>
</reference>
<keyword evidence="6" id="KW-0474">Menaquinone biosynthesis</keyword>
<comment type="cofactor">
    <cofactor evidence="6">
        <name>thiamine diphosphate</name>
        <dbReference type="ChEBI" id="CHEBI:58937"/>
    </cofactor>
    <text evidence="6">Binds 1 thiamine pyrophosphate per subunit.</text>
</comment>
<evidence type="ECO:0000256" key="2">
    <source>
        <dbReference type="ARBA" id="ARBA00022723"/>
    </source>
</evidence>
<keyword evidence="9" id="KW-1185">Reference proteome</keyword>
<name>A0ABP8WDL6_9MICC</name>
<organism evidence="8 9">
    <name type="scientific">Kocuria gwangalliensis</name>
    <dbReference type="NCBI Taxonomy" id="501592"/>
    <lineage>
        <taxon>Bacteria</taxon>
        <taxon>Bacillati</taxon>
        <taxon>Actinomycetota</taxon>
        <taxon>Actinomycetes</taxon>
        <taxon>Micrococcales</taxon>
        <taxon>Micrococcaceae</taxon>
        <taxon>Kocuria</taxon>
    </lineage>
</organism>
<keyword evidence="5 6" id="KW-0464">Manganese</keyword>
<protein>
    <recommendedName>
        <fullName evidence="6">2-succinyl-5-enolpyruvyl-6-hydroxy-3-cyclohexene-1-carboxylate synthase</fullName>
        <shortName evidence="6">SEPHCHC synthase</shortName>
        <ecNumber evidence="6">2.2.1.9</ecNumber>
    </recommendedName>
    <alternativeName>
        <fullName evidence="6">Menaquinone biosynthesis protein MenD</fullName>
    </alternativeName>
</protein>
<comment type="pathway">
    <text evidence="6">Quinol/quinone metabolism; 1,4-dihydroxy-2-naphthoate biosynthesis; 1,4-dihydroxy-2-naphthoate from chorismate: step 2/7.</text>
</comment>
<sequence>MSEGLTRVGSMITPSLLTATTALSALARAGMEHMVVAPGSRSAPVAYAAAAAQESGALRVHVRIDERAAAFTALGISRSTGRPAAVLTTSGTAVGNLLPAVMEASHSGVPLVALTADRPPELRGTGANQTTFQPGVFEAFVRAQVDLVPDDQNPAAETLDRALAAAGGSRTTAPGPVHLNLGLRDPLYPWTEEDHVFLRNWAVELAAELAENRPARIAHPWSVFDESLVRDSPDIATGGLPRDIGTTVREHNVRGGGIAAPSGENHGKRTSTPDGVRAVVMAGDGAGPGTARFAAEAGLPLLAEPSSNARFGTSAVHSYQNVLELDLVDQVDTVVLIGRPTLSRHVANLLRRKDVRVLAVRPGPVAWFEEGRRDEEVVSSFHEVLDLIGPVRKGWFETWEAAGVAAGDALRTQTNFLPALTGLHVAHAVWDACAADGAVLVAGSSNPIRDLDLVALPGDPVAVVANRGVSGIDGTVATAHGVGLGTGRPVRVFLGDLTFLHDAGGLLMGHGEEVPDVQLVVLNDNGGGIFGKLEHGAVAQDERYTNTVERFFGTPHQVSLPDLCAAYAVEYSRADTAIELAALFAAPLRGRRVIEVPIDRAGLREFHQGIREAAQDAARQFLAKHPAGE</sequence>
<dbReference type="InterPro" id="IPR029061">
    <property type="entry name" value="THDP-binding"/>
</dbReference>
<comment type="pathway">
    <text evidence="6">Quinol/quinone metabolism; menaquinone biosynthesis.</text>
</comment>
<proteinExistence type="inferred from homology"/>
<evidence type="ECO:0000256" key="5">
    <source>
        <dbReference type="ARBA" id="ARBA00023211"/>
    </source>
</evidence>
<evidence type="ECO:0000313" key="8">
    <source>
        <dbReference type="EMBL" id="GAA4687583.1"/>
    </source>
</evidence>